<dbReference type="Proteomes" id="UP000467840">
    <property type="component" value="Chromosome 17"/>
</dbReference>
<gene>
    <name evidence="2" type="ORF">GH714_015463</name>
</gene>
<feature type="region of interest" description="Disordered" evidence="1">
    <location>
        <begin position="15"/>
        <end position="35"/>
    </location>
</feature>
<proteinExistence type="predicted"/>
<evidence type="ECO:0000256" key="1">
    <source>
        <dbReference type="SAM" id="MobiDB-lite"/>
    </source>
</evidence>
<name>A0A6A6M8A3_HEVBR</name>
<comment type="caution">
    <text evidence="2">The sequence shown here is derived from an EMBL/GenBank/DDBJ whole genome shotgun (WGS) entry which is preliminary data.</text>
</comment>
<keyword evidence="3" id="KW-1185">Reference proteome</keyword>
<reference evidence="2 3" key="1">
    <citation type="journal article" date="2020" name="Mol. Plant">
        <title>The Chromosome-Based Rubber Tree Genome Provides New Insights into Spurge Genome Evolution and Rubber Biosynthesis.</title>
        <authorList>
            <person name="Liu J."/>
            <person name="Shi C."/>
            <person name="Shi C.C."/>
            <person name="Li W."/>
            <person name="Zhang Q.J."/>
            <person name="Zhang Y."/>
            <person name="Li K."/>
            <person name="Lu H.F."/>
            <person name="Shi C."/>
            <person name="Zhu S.T."/>
            <person name="Xiao Z.Y."/>
            <person name="Nan H."/>
            <person name="Yue Y."/>
            <person name="Zhu X.G."/>
            <person name="Wu Y."/>
            <person name="Hong X.N."/>
            <person name="Fan G.Y."/>
            <person name="Tong Y."/>
            <person name="Zhang D."/>
            <person name="Mao C.L."/>
            <person name="Liu Y.L."/>
            <person name="Hao S.J."/>
            <person name="Liu W.Q."/>
            <person name="Lv M.Q."/>
            <person name="Zhang H.B."/>
            <person name="Liu Y."/>
            <person name="Hu-Tang G.R."/>
            <person name="Wang J.P."/>
            <person name="Wang J.H."/>
            <person name="Sun Y.H."/>
            <person name="Ni S.B."/>
            <person name="Chen W.B."/>
            <person name="Zhang X.C."/>
            <person name="Jiao Y.N."/>
            <person name="Eichler E.E."/>
            <person name="Li G.H."/>
            <person name="Liu X."/>
            <person name="Gao L.Z."/>
        </authorList>
    </citation>
    <scope>NUCLEOTIDE SEQUENCE [LARGE SCALE GENOMIC DNA]</scope>
    <source>
        <strain evidence="3">cv. GT1</strain>
        <tissue evidence="2">Leaf</tissue>
    </source>
</reference>
<accession>A0A6A6M8A3</accession>
<organism evidence="2 3">
    <name type="scientific">Hevea brasiliensis</name>
    <name type="common">Para rubber tree</name>
    <name type="synonym">Siphonia brasiliensis</name>
    <dbReference type="NCBI Taxonomy" id="3981"/>
    <lineage>
        <taxon>Eukaryota</taxon>
        <taxon>Viridiplantae</taxon>
        <taxon>Streptophyta</taxon>
        <taxon>Embryophyta</taxon>
        <taxon>Tracheophyta</taxon>
        <taxon>Spermatophyta</taxon>
        <taxon>Magnoliopsida</taxon>
        <taxon>eudicotyledons</taxon>
        <taxon>Gunneridae</taxon>
        <taxon>Pentapetalae</taxon>
        <taxon>rosids</taxon>
        <taxon>fabids</taxon>
        <taxon>Malpighiales</taxon>
        <taxon>Euphorbiaceae</taxon>
        <taxon>Crotonoideae</taxon>
        <taxon>Micrandreae</taxon>
        <taxon>Hevea</taxon>
    </lineage>
</organism>
<evidence type="ECO:0000313" key="3">
    <source>
        <dbReference type="Proteomes" id="UP000467840"/>
    </source>
</evidence>
<evidence type="ECO:0000313" key="2">
    <source>
        <dbReference type="EMBL" id="KAF2308745.1"/>
    </source>
</evidence>
<dbReference type="AlphaFoldDB" id="A0A6A6M8A3"/>
<dbReference type="EMBL" id="JAAGAX010000007">
    <property type="protein sequence ID" value="KAF2308745.1"/>
    <property type="molecule type" value="Genomic_DNA"/>
</dbReference>
<protein>
    <submittedName>
        <fullName evidence="2">Uncharacterized protein</fullName>
    </submittedName>
</protein>
<feature type="compositionally biased region" description="Acidic residues" evidence="1">
    <location>
        <begin position="15"/>
        <end position="28"/>
    </location>
</feature>
<sequence length="195" mass="21676">MHVCPKKTLRVIIVGDDEETSEEGEPEGGETNQSPMVITEADEGQLTQLELPLFSVGGISRPKTMKIRGRLKGRIDSDGMSPFEAVYGRPPPNLLKFLPGETKVEAVAQTLMDRDEILCQLHYNLARAQQRMDIQNQFPSFNLEDKVGLSEDGNDMDSKLQVGYNGPGPLRVYSRRKIKENAKGMAVELDDSGRN</sequence>